<evidence type="ECO:0000313" key="1">
    <source>
        <dbReference type="EMBL" id="CAG8754478.1"/>
    </source>
</evidence>
<evidence type="ECO:0000313" key="2">
    <source>
        <dbReference type="Proteomes" id="UP000789920"/>
    </source>
</evidence>
<organism evidence="1 2">
    <name type="scientific">Racocetra persica</name>
    <dbReference type="NCBI Taxonomy" id="160502"/>
    <lineage>
        <taxon>Eukaryota</taxon>
        <taxon>Fungi</taxon>
        <taxon>Fungi incertae sedis</taxon>
        <taxon>Mucoromycota</taxon>
        <taxon>Glomeromycotina</taxon>
        <taxon>Glomeromycetes</taxon>
        <taxon>Diversisporales</taxon>
        <taxon>Gigasporaceae</taxon>
        <taxon>Racocetra</taxon>
    </lineage>
</organism>
<accession>A0ACA9QPE4</accession>
<gene>
    <name evidence="1" type="ORF">RPERSI_LOCUS14535</name>
</gene>
<comment type="caution">
    <text evidence="1">The sequence shown here is derived from an EMBL/GenBank/DDBJ whole genome shotgun (WGS) entry which is preliminary data.</text>
</comment>
<protein>
    <submittedName>
        <fullName evidence="1">4722_t:CDS:1</fullName>
    </submittedName>
</protein>
<feature type="non-terminal residue" evidence="1">
    <location>
        <position position="89"/>
    </location>
</feature>
<dbReference type="EMBL" id="CAJVQC010033642">
    <property type="protein sequence ID" value="CAG8754478.1"/>
    <property type="molecule type" value="Genomic_DNA"/>
</dbReference>
<feature type="non-terminal residue" evidence="1">
    <location>
        <position position="1"/>
    </location>
</feature>
<proteinExistence type="predicted"/>
<reference evidence="1" key="1">
    <citation type="submission" date="2021-06" db="EMBL/GenBank/DDBJ databases">
        <authorList>
            <person name="Kallberg Y."/>
            <person name="Tangrot J."/>
            <person name="Rosling A."/>
        </authorList>
    </citation>
    <scope>NUCLEOTIDE SEQUENCE</scope>
    <source>
        <strain evidence="1">MA461A</strain>
    </source>
</reference>
<sequence length="89" mass="10474">TSIQVPEQVQNQEYNLKCRLAITFDDISEFVYNSLISLEGTNEQYESDCLEFYINFDVQLSQDDNELISDNINKYYKKLGYKIVSNIEK</sequence>
<dbReference type="Proteomes" id="UP000789920">
    <property type="component" value="Unassembled WGS sequence"/>
</dbReference>
<name>A0ACA9QPE4_9GLOM</name>
<keyword evidence="2" id="KW-1185">Reference proteome</keyword>